<dbReference type="InterPro" id="IPR050138">
    <property type="entry name" value="DHOase/Allantoinase_Hydrolase"/>
</dbReference>
<dbReference type="PANTHER" id="PTHR43668:SF2">
    <property type="entry name" value="ALLANTOINASE"/>
    <property type="match status" value="1"/>
</dbReference>
<evidence type="ECO:0000259" key="1">
    <source>
        <dbReference type="Pfam" id="PF01979"/>
    </source>
</evidence>
<dbReference type="InterPro" id="IPR011059">
    <property type="entry name" value="Metal-dep_hydrolase_composite"/>
</dbReference>
<reference evidence="2 3" key="1">
    <citation type="submission" date="2020-09" db="EMBL/GenBank/DDBJ databases">
        <title>Roseomonas.</title>
        <authorList>
            <person name="Zhu W."/>
        </authorList>
    </citation>
    <scope>NUCLEOTIDE SEQUENCE [LARGE SCALE GENOMIC DNA]</scope>
    <source>
        <strain evidence="2 3">1311</strain>
    </source>
</reference>
<protein>
    <submittedName>
        <fullName evidence="2">Amidohydrolase family protein</fullName>
    </submittedName>
</protein>
<dbReference type="SUPFAM" id="SSF51338">
    <property type="entry name" value="Composite domain of metallo-dependent hydrolases"/>
    <property type="match status" value="1"/>
</dbReference>
<dbReference type="Gene3D" id="2.30.40.10">
    <property type="entry name" value="Urease, subunit C, domain 1"/>
    <property type="match status" value="1"/>
</dbReference>
<dbReference type="EMBL" id="JACTNF010000008">
    <property type="protein sequence ID" value="MBO1074786.1"/>
    <property type="molecule type" value="Genomic_DNA"/>
</dbReference>
<dbReference type="PANTHER" id="PTHR43668">
    <property type="entry name" value="ALLANTOINASE"/>
    <property type="match status" value="1"/>
</dbReference>
<name>A0ABS3KBE6_9PROT</name>
<dbReference type="Pfam" id="PF01979">
    <property type="entry name" value="Amidohydro_1"/>
    <property type="match status" value="1"/>
</dbReference>
<dbReference type="Gene3D" id="3.20.20.140">
    <property type="entry name" value="Metal-dependent hydrolases"/>
    <property type="match status" value="1"/>
</dbReference>
<feature type="domain" description="Amidohydrolase-related" evidence="1">
    <location>
        <begin position="61"/>
        <end position="399"/>
    </location>
</feature>
<evidence type="ECO:0000313" key="3">
    <source>
        <dbReference type="Proteomes" id="UP001518990"/>
    </source>
</evidence>
<proteinExistence type="predicted"/>
<sequence>MAWGSLVTQQPYDRVLRGNLVLPDRIVPDGYIAVRGETIAAIGEGELPPARAIHDFSGHSLLPGLVDGHMHTSSALGWSGIEGATRSAAAGGVTTCVDMPYDVPRAVTNAGILREKVEVVNATAHVDVALYGTITKQGGVDAIAGLAEAGACSFKLSTYEYDAVRFPRIDHPTMVAAFREIAKTGLMVALHNEDQELVERLTAEAKASGRVDPIMHARTRPPLAETMADLEIFEIGMETGAHVHIAHSSVARGFDIAESFRSQGGRSTGEACLQYLCMTEEDLVRLKGFGKCNPPFRTAEEVERMWAALVAGKVAYVSTDHAPWPREKKLGDDIFACGAGLTGMQSFAPVFYSLLVERGLPLTLMAKYAAERTARFHGLFPKKGALRIGSDADVVVMQEGDFTFDEASIQDREETRWSPYHGRPVKARVAATFLRGQQIWDGGNVLAAPGAGRFVPRQHRDSYLGAD</sequence>
<accession>A0ABS3KBE6</accession>
<dbReference type="InterPro" id="IPR006680">
    <property type="entry name" value="Amidohydro-rel"/>
</dbReference>
<dbReference type="Proteomes" id="UP001518990">
    <property type="component" value="Unassembled WGS sequence"/>
</dbReference>
<dbReference type="InterPro" id="IPR032466">
    <property type="entry name" value="Metal_Hydrolase"/>
</dbReference>
<organism evidence="2 3">
    <name type="scientific">Roseomonas marmotae</name>
    <dbReference type="NCBI Taxonomy" id="2768161"/>
    <lineage>
        <taxon>Bacteria</taxon>
        <taxon>Pseudomonadati</taxon>
        <taxon>Pseudomonadota</taxon>
        <taxon>Alphaproteobacteria</taxon>
        <taxon>Acetobacterales</taxon>
        <taxon>Roseomonadaceae</taxon>
        <taxon>Roseomonas</taxon>
    </lineage>
</organism>
<evidence type="ECO:0000313" key="2">
    <source>
        <dbReference type="EMBL" id="MBO1074786.1"/>
    </source>
</evidence>
<comment type="caution">
    <text evidence="2">The sequence shown here is derived from an EMBL/GenBank/DDBJ whole genome shotgun (WGS) entry which is preliminary data.</text>
</comment>
<dbReference type="SUPFAM" id="SSF51556">
    <property type="entry name" value="Metallo-dependent hydrolases"/>
    <property type="match status" value="1"/>
</dbReference>
<gene>
    <name evidence="2" type="ORF">IAI60_09205</name>
</gene>
<keyword evidence="3" id="KW-1185">Reference proteome</keyword>